<dbReference type="SUPFAM" id="SSF49478">
    <property type="entry name" value="Cna protein B-type domain"/>
    <property type="match status" value="1"/>
</dbReference>
<reference evidence="6 7" key="2">
    <citation type="submission" date="2019-05" db="EMBL/GenBank/DDBJ databases">
        <title>Novel genomic isolates of S.pyogenes and S.dysgalactiae subsp. equisimilis associated to necrotising fasciitis (NSTI).</title>
        <authorList>
            <person name="Barrantes I."/>
        </authorList>
    </citation>
    <scope>NUCLEOTIDE SEQUENCE [LARGE SCALE GENOMIC DNA]</scope>
    <source>
        <strain evidence="6 7">SPY6028</strain>
    </source>
</reference>
<keyword evidence="1" id="KW-0812">Transmembrane</keyword>
<dbReference type="InterPro" id="IPR041033">
    <property type="entry name" value="SpaA_PFL_dom_1"/>
</dbReference>
<keyword evidence="1" id="KW-0472">Membrane</keyword>
<dbReference type="Proteomes" id="UP000316580">
    <property type="component" value="Unassembled WGS sequence"/>
</dbReference>
<dbReference type="RefSeq" id="WP_011528175.1">
    <property type="nucleotide sequence ID" value="NZ_CP033908.1"/>
</dbReference>
<evidence type="ECO:0000313" key="4">
    <source>
        <dbReference type="EMBL" id="ACH87925.1"/>
    </source>
</evidence>
<evidence type="ECO:0000313" key="5">
    <source>
        <dbReference type="EMBL" id="ACH87926.1"/>
    </source>
</evidence>
<sequence length="281" mass="31289">MGGTQLKIGRLIRLMLSICACLYFLTSPIFALQKTSSVTIHFENSDKDTQLALWQLPEGQTLPELETLFEKTDAELTRQYPQVSTVTVPKGETKLVLSNLPVGAIYYVREAEERLGVRSLAPFILKVDTDDDQAVYTKKAKAQKRGSYPFVKVSAQGGSLEGATFEVWKQTQKQLQPVIKGSSRYLLTSSKDGSFMARDLPFGSYVLKEITAPKGYLLSKKTIPFEVTDYSEKQAPVKVVNQPKIPPRIEIPYTGNAIMILVVLLGFALFTLGVYLVRRNG</sequence>
<protein>
    <submittedName>
        <fullName evidence="3">Ancillary protein 2</fullName>
    </submittedName>
    <submittedName>
        <fullName evidence="6">Cell wall anchor protein</fullName>
    </submittedName>
</protein>
<reference evidence="3" key="1">
    <citation type="journal article" date="2008" name="J. Infect. Dis.">
        <title>Sequence variation in group A Streptococcus pili and association of pilus backbone types with lancefield T serotypes.</title>
        <authorList>
            <person name="Falugi F."/>
            <person name="Zingaretti C."/>
            <person name="Pinto V."/>
            <person name="Mariani M."/>
            <person name="Amodeo L."/>
            <person name="Manetti A.G."/>
            <person name="Capo S."/>
            <person name="Musser J.M."/>
            <person name="Orefici G."/>
            <person name="Margarit I."/>
            <person name="Telford J.L."/>
            <person name="Grandi G."/>
            <person name="Mora M."/>
        </authorList>
    </citation>
    <scope>NUCLEOTIDE SEQUENCE</scope>
    <source>
        <strain evidence="3">20010040</strain>
        <strain evidence="4">20010092</strain>
        <strain evidence="5">20030968</strain>
    </source>
</reference>
<dbReference type="EMBL" id="EU725562">
    <property type="protein sequence ID" value="ACH87926.1"/>
    <property type="molecule type" value="Genomic_DNA"/>
</dbReference>
<evidence type="ECO:0000259" key="2">
    <source>
        <dbReference type="Pfam" id="PF17802"/>
    </source>
</evidence>
<dbReference type="Gene3D" id="2.60.40.10">
    <property type="entry name" value="Immunoglobulins"/>
    <property type="match status" value="1"/>
</dbReference>
<name>B8QYJ6_STRPY</name>
<dbReference type="EMBL" id="EU725560">
    <property type="protein sequence ID" value="ACH87924.1"/>
    <property type="molecule type" value="Genomic_DNA"/>
</dbReference>
<evidence type="ECO:0000313" key="6">
    <source>
        <dbReference type="EMBL" id="TNY48155.1"/>
    </source>
</evidence>
<evidence type="ECO:0000313" key="3">
    <source>
        <dbReference type="EMBL" id="ACH87924.1"/>
    </source>
</evidence>
<proteinExistence type="predicted"/>
<dbReference type="EMBL" id="EU725561">
    <property type="protein sequence ID" value="ACH87925.1"/>
    <property type="molecule type" value="Genomic_DNA"/>
</dbReference>
<keyword evidence="1" id="KW-1133">Transmembrane helix</keyword>
<dbReference type="Pfam" id="PF17802">
    <property type="entry name" value="SpaA"/>
    <property type="match status" value="1"/>
</dbReference>
<accession>B8QYJ6</accession>
<dbReference type="AlphaFoldDB" id="B8QYJ6"/>
<gene>
    <name evidence="6" type="ORF">FGO82_03185</name>
</gene>
<dbReference type="EMBL" id="VCID01000499">
    <property type="protein sequence ID" value="TNY48155.1"/>
    <property type="molecule type" value="Genomic_DNA"/>
</dbReference>
<evidence type="ECO:0000313" key="7">
    <source>
        <dbReference type="Proteomes" id="UP000316580"/>
    </source>
</evidence>
<feature type="transmembrane region" description="Helical" evidence="1">
    <location>
        <begin position="257"/>
        <end position="277"/>
    </location>
</feature>
<dbReference type="InterPro" id="IPR013783">
    <property type="entry name" value="Ig-like_fold"/>
</dbReference>
<evidence type="ECO:0000256" key="1">
    <source>
        <dbReference type="SAM" id="Phobius"/>
    </source>
</evidence>
<organism evidence="3">
    <name type="scientific">Streptococcus pyogenes</name>
    <dbReference type="NCBI Taxonomy" id="1314"/>
    <lineage>
        <taxon>Bacteria</taxon>
        <taxon>Bacillati</taxon>
        <taxon>Bacillota</taxon>
        <taxon>Bacilli</taxon>
        <taxon>Lactobacillales</taxon>
        <taxon>Streptococcaceae</taxon>
        <taxon>Streptococcus</taxon>
    </lineage>
</organism>
<dbReference type="Gene3D" id="2.60.40.4180">
    <property type="match status" value="1"/>
</dbReference>
<feature type="domain" description="SpaA-like prealbumin fold" evidence="2">
    <location>
        <begin position="148"/>
        <end position="231"/>
    </location>
</feature>